<dbReference type="Proteomes" id="UP001232973">
    <property type="component" value="Unassembled WGS sequence"/>
</dbReference>
<feature type="domain" description="Enoyl reductase (ER)" evidence="3">
    <location>
        <begin position="8"/>
        <end position="328"/>
    </location>
</feature>
<dbReference type="InterPro" id="IPR013154">
    <property type="entry name" value="ADH-like_N"/>
</dbReference>
<organism evidence="4 5">
    <name type="scientific">Alicyclobacillus cycloheptanicus</name>
    <dbReference type="NCBI Taxonomy" id="1457"/>
    <lineage>
        <taxon>Bacteria</taxon>
        <taxon>Bacillati</taxon>
        <taxon>Bacillota</taxon>
        <taxon>Bacilli</taxon>
        <taxon>Bacillales</taxon>
        <taxon>Alicyclobacillaceae</taxon>
        <taxon>Alicyclobacillus</taxon>
    </lineage>
</organism>
<dbReference type="SUPFAM" id="SSF50129">
    <property type="entry name" value="GroES-like"/>
    <property type="match status" value="1"/>
</dbReference>
<dbReference type="CDD" id="cd08252">
    <property type="entry name" value="AL_MDR"/>
    <property type="match status" value="1"/>
</dbReference>
<comment type="caution">
    <text evidence="4">The sequence shown here is derived from an EMBL/GenBank/DDBJ whole genome shotgun (WGS) entry which is preliminary data.</text>
</comment>
<dbReference type="NCBIfam" id="TIGR02817">
    <property type="entry name" value="adh_fam_1"/>
    <property type="match status" value="1"/>
</dbReference>
<dbReference type="InterPro" id="IPR020843">
    <property type="entry name" value="ER"/>
</dbReference>
<dbReference type="Pfam" id="PF13602">
    <property type="entry name" value="ADH_zinc_N_2"/>
    <property type="match status" value="1"/>
</dbReference>
<keyword evidence="5" id="KW-1185">Reference proteome</keyword>
<dbReference type="Pfam" id="PF08240">
    <property type="entry name" value="ADH_N"/>
    <property type="match status" value="1"/>
</dbReference>
<protein>
    <recommendedName>
        <fullName evidence="2">Zinc-type alcohol dehydrogenase-like protein</fullName>
    </recommendedName>
</protein>
<keyword evidence="2" id="KW-0862">Zinc</keyword>
<gene>
    <name evidence="4" type="ORF">J2S03_003197</name>
</gene>
<dbReference type="Gene3D" id="3.40.50.720">
    <property type="entry name" value="NAD(P)-binding Rossmann-like Domain"/>
    <property type="match status" value="1"/>
</dbReference>
<evidence type="ECO:0000313" key="5">
    <source>
        <dbReference type="Proteomes" id="UP001232973"/>
    </source>
</evidence>
<evidence type="ECO:0000313" key="4">
    <source>
        <dbReference type="EMBL" id="MDQ0191326.1"/>
    </source>
</evidence>
<dbReference type="EMBL" id="JAUSTP010000038">
    <property type="protein sequence ID" value="MDQ0191326.1"/>
    <property type="molecule type" value="Genomic_DNA"/>
</dbReference>
<dbReference type="InterPro" id="IPR036291">
    <property type="entry name" value="NAD(P)-bd_dom_sf"/>
</dbReference>
<accession>A0ABT9XNQ4</accession>
<dbReference type="SMART" id="SM00829">
    <property type="entry name" value="PKS_ER"/>
    <property type="match status" value="1"/>
</dbReference>
<evidence type="ECO:0000256" key="2">
    <source>
        <dbReference type="RuleBase" id="RU364000"/>
    </source>
</evidence>
<name>A0ABT9XNQ4_9BACL</name>
<comment type="similarity">
    <text evidence="2">Belongs to the zinc-containing alcohol dehydrogenase family. Quinone oxidoreductase subfamily.</text>
</comment>
<keyword evidence="1" id="KW-0521">NADP</keyword>
<dbReference type="SUPFAM" id="SSF51735">
    <property type="entry name" value="NAD(P)-binding Rossmann-fold domains"/>
    <property type="match status" value="1"/>
</dbReference>
<keyword evidence="2" id="KW-0479">Metal-binding</keyword>
<dbReference type="InterPro" id="IPR011032">
    <property type="entry name" value="GroES-like_sf"/>
</dbReference>
<sequence length="331" mass="35915">MTKMKAVGLHSTGKLVNFETDKPTPAGRDLLVEVRAVAVNPVDTIQQPANDGDEPRILGWDAAGVVVETGSACSLFQPGDEVYYAGDIMRPGANAEFHLVDERLVGRKPKTLSFAEAAALPLTSLTAWEGLFEHLGAAKDGNDGKTVFIVGAAGGVGSIAVQLARHAGLTVIGTASRPESQGWVKQHGAHHVITHTAPFAEQLQAIGFPAVDAVFCLNQVAPHWENMLKVLRPMGKICTILPPLEPLNFRLMADKAITWSIEAMFTRAKYQTPDMIEQHNILCELADWIDAGHIRSTMTERLSPINSQNLQAAYEKIRSRRTIGKIVLEGF</sequence>
<evidence type="ECO:0000259" key="3">
    <source>
        <dbReference type="SMART" id="SM00829"/>
    </source>
</evidence>
<dbReference type="RefSeq" id="WP_274455499.1">
    <property type="nucleotide sequence ID" value="NZ_CP067097.1"/>
</dbReference>
<dbReference type="InterPro" id="IPR051603">
    <property type="entry name" value="Zinc-ADH_QOR/CCCR"/>
</dbReference>
<dbReference type="Gene3D" id="3.90.180.10">
    <property type="entry name" value="Medium-chain alcohol dehydrogenases, catalytic domain"/>
    <property type="match status" value="1"/>
</dbReference>
<dbReference type="InterPro" id="IPR014182">
    <property type="entry name" value="ADH_Zn_typ-1"/>
</dbReference>
<reference evidence="4 5" key="1">
    <citation type="submission" date="2023-07" db="EMBL/GenBank/DDBJ databases">
        <title>Genomic Encyclopedia of Type Strains, Phase IV (KMG-IV): sequencing the most valuable type-strain genomes for metagenomic binning, comparative biology and taxonomic classification.</title>
        <authorList>
            <person name="Goeker M."/>
        </authorList>
    </citation>
    <scope>NUCLEOTIDE SEQUENCE [LARGE SCALE GENOMIC DNA]</scope>
    <source>
        <strain evidence="4 5">DSM 4006</strain>
    </source>
</reference>
<proteinExistence type="inferred from homology"/>
<dbReference type="PANTHER" id="PTHR44154">
    <property type="entry name" value="QUINONE OXIDOREDUCTASE"/>
    <property type="match status" value="1"/>
</dbReference>
<dbReference type="PANTHER" id="PTHR44154:SF1">
    <property type="entry name" value="QUINONE OXIDOREDUCTASE"/>
    <property type="match status" value="1"/>
</dbReference>
<keyword evidence="2" id="KW-0560">Oxidoreductase</keyword>
<evidence type="ECO:0000256" key="1">
    <source>
        <dbReference type="ARBA" id="ARBA00022857"/>
    </source>
</evidence>